<dbReference type="InterPro" id="IPR057326">
    <property type="entry name" value="KR_dom"/>
</dbReference>
<comment type="function">
    <text evidence="6">Catalyzes the NADPH-dependent reduction of beta-ketoacyl-ACP substrates to beta-hydroxyacyl-ACP products, the first reductive step in the elongation cycle of fatty acid biosynthesis.</text>
</comment>
<evidence type="ECO:0000256" key="3">
    <source>
        <dbReference type="ARBA" id="ARBA00023002"/>
    </source>
</evidence>
<keyword evidence="3 6" id="KW-0560">Oxidoreductase</keyword>
<dbReference type="PRINTS" id="PR00080">
    <property type="entry name" value="SDRFAMILY"/>
</dbReference>
<keyword evidence="2 5" id="KW-0521">NADP</keyword>
<evidence type="ECO:0000256" key="1">
    <source>
        <dbReference type="ARBA" id="ARBA00006484"/>
    </source>
</evidence>
<dbReference type="Pfam" id="PF13561">
    <property type="entry name" value="adh_short_C2"/>
    <property type="match status" value="1"/>
</dbReference>
<dbReference type="PRINTS" id="PR00081">
    <property type="entry name" value="GDHRDH"/>
</dbReference>
<name>A0A9D8KFL4_9DELT</name>
<feature type="domain" description="Ketoreductase" evidence="7">
    <location>
        <begin position="14"/>
        <end position="194"/>
    </location>
</feature>
<keyword evidence="6" id="KW-0275">Fatty acid biosynthesis</keyword>
<dbReference type="NCBIfam" id="NF005559">
    <property type="entry name" value="PRK07231.1"/>
    <property type="match status" value="1"/>
</dbReference>
<dbReference type="FunFam" id="3.40.50.720:FF:000115">
    <property type="entry name" value="3-oxoacyl-[acyl-carrier-protein] reductase FabG"/>
    <property type="match status" value="1"/>
</dbReference>
<gene>
    <name evidence="8" type="primary">fabG</name>
    <name evidence="8" type="ORF">JW984_08685</name>
</gene>
<feature type="active site" description="Proton acceptor" evidence="4">
    <location>
        <position position="163"/>
    </location>
</feature>
<dbReference type="SUPFAM" id="SSF51735">
    <property type="entry name" value="NAD(P)-binding Rossmann-fold domains"/>
    <property type="match status" value="1"/>
</dbReference>
<accession>A0A9D8KFL4</accession>
<dbReference type="PANTHER" id="PTHR42879">
    <property type="entry name" value="3-OXOACYL-(ACYL-CARRIER-PROTEIN) REDUCTASE"/>
    <property type="match status" value="1"/>
</dbReference>
<dbReference type="Gene3D" id="3.40.50.720">
    <property type="entry name" value="NAD(P)-binding Rossmann-like Domain"/>
    <property type="match status" value="1"/>
</dbReference>
<dbReference type="GO" id="GO:0051287">
    <property type="term" value="F:NAD binding"/>
    <property type="evidence" value="ECO:0007669"/>
    <property type="project" value="UniProtKB-UniRule"/>
</dbReference>
<evidence type="ECO:0000256" key="2">
    <source>
        <dbReference type="ARBA" id="ARBA00022857"/>
    </source>
</evidence>
<dbReference type="PANTHER" id="PTHR42879:SF2">
    <property type="entry name" value="3-OXOACYL-[ACYL-CARRIER-PROTEIN] REDUCTASE FABG"/>
    <property type="match status" value="1"/>
</dbReference>
<evidence type="ECO:0000259" key="7">
    <source>
        <dbReference type="SMART" id="SM00822"/>
    </source>
</evidence>
<organism evidence="8 9">
    <name type="scientific">Candidatus Zymogenus saltonus</name>
    <dbReference type="NCBI Taxonomy" id="2844893"/>
    <lineage>
        <taxon>Bacteria</taxon>
        <taxon>Deltaproteobacteria</taxon>
        <taxon>Candidatus Zymogenia</taxon>
        <taxon>Candidatus Zymogeniales</taxon>
        <taxon>Candidatus Zymogenaceae</taxon>
        <taxon>Candidatus Zymogenus</taxon>
    </lineage>
</organism>
<dbReference type="InterPro" id="IPR002347">
    <property type="entry name" value="SDR_fam"/>
</dbReference>
<comment type="pathway">
    <text evidence="6">Lipid metabolism; fatty acid biosynthesis.</text>
</comment>
<reference evidence="8" key="1">
    <citation type="journal article" date="2021" name="Environ. Microbiol.">
        <title>Genomic characterization of three novel Desulfobacterota classes expand the metabolic and phylogenetic diversity of the phylum.</title>
        <authorList>
            <person name="Murphy C.L."/>
            <person name="Biggerstaff J."/>
            <person name="Eichhorn A."/>
            <person name="Ewing E."/>
            <person name="Shahan R."/>
            <person name="Soriano D."/>
            <person name="Stewart S."/>
            <person name="VanMol K."/>
            <person name="Walker R."/>
            <person name="Walters P."/>
            <person name="Elshahed M.S."/>
            <person name="Youssef N.H."/>
        </authorList>
    </citation>
    <scope>NUCLEOTIDE SEQUENCE</scope>
    <source>
        <strain evidence="8">Zod_Metabat.24</strain>
    </source>
</reference>
<dbReference type="EMBL" id="JAFGIX010000046">
    <property type="protein sequence ID" value="MBN1573254.1"/>
    <property type="molecule type" value="Genomic_DNA"/>
</dbReference>
<sequence length="254" mass="27090">MSPKTPGDFDFSGRTALITGGSKGIGRAVSLALAERGADVIINYSADDDAAKGVVSEIEAMGRKATAIKADVSDTAKVEDMFGIIRKDPGRLDILVNNAGIIRDKLLMFMNEDDWNRVIDINLKGVYNCCKTAIRFMIGEKYGKIINMVSPSAILGRAGQTNYASSKGGVIGFTRSLAQELARFNICVNAVSPGLIETEMMDNLTEETKKELLSAVPLGRLGTPEEVTGAVLFLASDKSDYITGQVISVDGGLT</sequence>
<feature type="binding site" evidence="5">
    <location>
        <position position="98"/>
    </location>
    <ligand>
        <name>NADP(+)</name>
        <dbReference type="ChEBI" id="CHEBI:58349"/>
    </ligand>
</feature>
<dbReference type="EC" id="1.1.1.100" evidence="6"/>
<evidence type="ECO:0000256" key="5">
    <source>
        <dbReference type="PIRSR" id="PIRSR611284-2"/>
    </source>
</evidence>
<feature type="binding site" evidence="5">
    <location>
        <position position="196"/>
    </location>
    <ligand>
        <name>NADP(+)</name>
        <dbReference type="ChEBI" id="CHEBI:58349"/>
    </ligand>
</feature>
<comment type="similarity">
    <text evidence="1 6">Belongs to the short-chain dehydrogenases/reductases (SDR) family.</text>
</comment>
<keyword evidence="6" id="KW-0443">Lipid metabolism</keyword>
<evidence type="ECO:0000313" key="9">
    <source>
        <dbReference type="Proteomes" id="UP000809273"/>
    </source>
</evidence>
<keyword evidence="6" id="KW-0276">Fatty acid metabolism</keyword>
<dbReference type="InterPro" id="IPR011284">
    <property type="entry name" value="3oxo_ACP_reduc"/>
</dbReference>
<evidence type="ECO:0000256" key="6">
    <source>
        <dbReference type="RuleBase" id="RU366074"/>
    </source>
</evidence>
<dbReference type="CDD" id="cd05333">
    <property type="entry name" value="BKR_SDR_c"/>
    <property type="match status" value="1"/>
</dbReference>
<dbReference type="PROSITE" id="PS00061">
    <property type="entry name" value="ADH_SHORT"/>
    <property type="match status" value="1"/>
</dbReference>
<dbReference type="SMART" id="SM00822">
    <property type="entry name" value="PKS_KR"/>
    <property type="match status" value="1"/>
</dbReference>
<evidence type="ECO:0000313" key="8">
    <source>
        <dbReference type="EMBL" id="MBN1573254.1"/>
    </source>
</evidence>
<dbReference type="Proteomes" id="UP000809273">
    <property type="component" value="Unassembled WGS sequence"/>
</dbReference>
<dbReference type="GO" id="GO:0004316">
    <property type="term" value="F:3-oxoacyl-[acyl-carrier-protein] reductase (NADPH) activity"/>
    <property type="evidence" value="ECO:0007669"/>
    <property type="project" value="UniProtKB-UniRule"/>
</dbReference>
<dbReference type="NCBIfam" id="NF009466">
    <property type="entry name" value="PRK12826.1-2"/>
    <property type="match status" value="1"/>
</dbReference>
<comment type="caution">
    <text evidence="8">The sequence shown here is derived from an EMBL/GenBank/DDBJ whole genome shotgun (WGS) entry which is preliminary data.</text>
</comment>
<dbReference type="InterPro" id="IPR020904">
    <property type="entry name" value="Sc_DH/Rdtase_CS"/>
</dbReference>
<dbReference type="GO" id="GO:0006633">
    <property type="term" value="P:fatty acid biosynthetic process"/>
    <property type="evidence" value="ECO:0007669"/>
    <property type="project" value="UniProtKB-KW"/>
</dbReference>
<proteinExistence type="inferred from homology"/>
<reference evidence="8" key="2">
    <citation type="submission" date="2021-01" db="EMBL/GenBank/DDBJ databases">
        <authorList>
            <person name="Hahn C.R."/>
            <person name="Youssef N.H."/>
            <person name="Elshahed M."/>
        </authorList>
    </citation>
    <scope>NUCLEOTIDE SEQUENCE</scope>
    <source>
        <strain evidence="8">Zod_Metabat.24</strain>
    </source>
</reference>
<comment type="subunit">
    <text evidence="6">Homotetramer.</text>
</comment>
<protein>
    <recommendedName>
        <fullName evidence="6">3-oxoacyl-[acyl-carrier-protein] reductase</fullName>
        <ecNumber evidence="6">1.1.1.100</ecNumber>
    </recommendedName>
</protein>
<dbReference type="AlphaFoldDB" id="A0A9D8KFL4"/>
<keyword evidence="6" id="KW-0444">Lipid biosynthesis</keyword>
<comment type="catalytic activity">
    <reaction evidence="6">
        <text>a (3R)-hydroxyacyl-[ACP] + NADP(+) = a 3-oxoacyl-[ACP] + NADPH + H(+)</text>
        <dbReference type="Rhea" id="RHEA:17397"/>
        <dbReference type="Rhea" id="RHEA-COMP:9916"/>
        <dbReference type="Rhea" id="RHEA-COMP:9945"/>
        <dbReference type="ChEBI" id="CHEBI:15378"/>
        <dbReference type="ChEBI" id="CHEBI:57783"/>
        <dbReference type="ChEBI" id="CHEBI:58349"/>
        <dbReference type="ChEBI" id="CHEBI:78776"/>
        <dbReference type="ChEBI" id="CHEBI:78827"/>
        <dbReference type="EC" id="1.1.1.100"/>
    </reaction>
</comment>
<evidence type="ECO:0000256" key="4">
    <source>
        <dbReference type="PIRSR" id="PIRSR611284-1"/>
    </source>
</evidence>
<dbReference type="InterPro" id="IPR036291">
    <property type="entry name" value="NAD(P)-bd_dom_sf"/>
</dbReference>
<dbReference type="NCBIfam" id="TIGR01830">
    <property type="entry name" value="3oxo_ACP_reduc"/>
    <property type="match status" value="1"/>
</dbReference>
<feature type="binding site" evidence="5">
    <location>
        <begin position="163"/>
        <end position="167"/>
    </location>
    <ligand>
        <name>NADP(+)</name>
        <dbReference type="ChEBI" id="CHEBI:58349"/>
    </ligand>
</feature>
<dbReference type="InterPro" id="IPR050259">
    <property type="entry name" value="SDR"/>
</dbReference>